<proteinExistence type="predicted"/>
<sequence length="238" mass="25237">MGSFKAQHTATRAGAGLESFARLAQSGEIVHHPFLWQQALEGNVYMWGHGLEETAQDTPTAALDNQIIQAALTAPLSGTIVVPLGVTFRMHGDGATGAPDLWLNYTQEDLSILNSGTDASAGILNCLGGPNPKTAKASVQTVTGSITNYTDAQNVLLTRRANMLVDTILTEMAATDTSVEAPGFGFLEGHYVPPVPIFLRGGASINFYSQCGTTAATFTWVMHWVELDEGAYLAGHTV</sequence>
<dbReference type="AlphaFoldDB" id="A0A0F9VPW7"/>
<dbReference type="EMBL" id="LAZR01000466">
    <property type="protein sequence ID" value="KKN67788.1"/>
    <property type="molecule type" value="Genomic_DNA"/>
</dbReference>
<evidence type="ECO:0000313" key="1">
    <source>
        <dbReference type="EMBL" id="KKN67788.1"/>
    </source>
</evidence>
<comment type="caution">
    <text evidence="1">The sequence shown here is derived from an EMBL/GenBank/DDBJ whole genome shotgun (WGS) entry which is preliminary data.</text>
</comment>
<name>A0A0F9VPW7_9ZZZZ</name>
<gene>
    <name evidence="1" type="ORF">LCGC14_0458210</name>
</gene>
<accession>A0A0F9VPW7</accession>
<reference evidence="1" key="1">
    <citation type="journal article" date="2015" name="Nature">
        <title>Complex archaea that bridge the gap between prokaryotes and eukaryotes.</title>
        <authorList>
            <person name="Spang A."/>
            <person name="Saw J.H."/>
            <person name="Jorgensen S.L."/>
            <person name="Zaremba-Niedzwiedzka K."/>
            <person name="Martijn J."/>
            <person name="Lind A.E."/>
            <person name="van Eijk R."/>
            <person name="Schleper C."/>
            <person name="Guy L."/>
            <person name="Ettema T.J."/>
        </authorList>
    </citation>
    <scope>NUCLEOTIDE SEQUENCE</scope>
</reference>
<organism evidence="1">
    <name type="scientific">marine sediment metagenome</name>
    <dbReference type="NCBI Taxonomy" id="412755"/>
    <lineage>
        <taxon>unclassified sequences</taxon>
        <taxon>metagenomes</taxon>
        <taxon>ecological metagenomes</taxon>
    </lineage>
</organism>
<protein>
    <submittedName>
        <fullName evidence="1">Uncharacterized protein</fullName>
    </submittedName>
</protein>